<feature type="compositionally biased region" description="Polar residues" evidence="5">
    <location>
        <begin position="1"/>
        <end position="12"/>
    </location>
</feature>
<feature type="region of interest" description="Disordered" evidence="5">
    <location>
        <begin position="1"/>
        <end position="25"/>
    </location>
</feature>
<dbReference type="GO" id="GO:0009699">
    <property type="term" value="P:phenylpropanoid biosynthetic process"/>
    <property type="evidence" value="ECO:0007669"/>
    <property type="project" value="UniProtKB-ARBA"/>
</dbReference>
<evidence type="ECO:0000256" key="3">
    <source>
        <dbReference type="ARBA" id="ARBA00022525"/>
    </source>
</evidence>
<dbReference type="AlphaFoldDB" id="A0A6A6N501"/>
<sequence length="502" mass="52742">MTIINQSSSARNLGNPRPANSHHHHNHPQITFLMQNVLNVTYPFPNPATTKFTSPIPFSKPLGYFPPNGGIPLPQSNPMLPTTGVSMQNIGLSFPASAALQEMELGSVVEIDENLFEGTIYGSLVVGKAQGIFVASSENGTSHMVAMTANFGKNESKDGLKFFGVYKRVVPESHIAVIGGTGKFHAANGYAVIKAVDGGFRDRGVRIQKSVSAPDTDVEAPEIDAAPITPPVTVAAPIPVPTTVATSGTGANPVGSQTTSTTAATTATAAPLSFFMHDILGGTHPSVRVVTGIIARTDINGIPFSVPNNNFFPLQGGTPLPNVNNINNLINPNTAPLITGLNPGQANTVLQNSGNNNDVVNGNNQPFVTAGQIPAGSTLQKIMFGSITVIDDELTEGHELGSAVLGRAQGFYLASFLDGTSHTMALTILLHGEDKHGVAEDTISFFGVHRTASPESQIAVIGGTGKYENTKGYATVETLPQLDQHTTDGVDTMMHFTVYLSE</sequence>
<evidence type="ECO:0000256" key="4">
    <source>
        <dbReference type="RuleBase" id="RU363099"/>
    </source>
</evidence>
<evidence type="ECO:0000313" key="6">
    <source>
        <dbReference type="EMBL" id="KAF2321272.1"/>
    </source>
</evidence>
<dbReference type="Pfam" id="PF03018">
    <property type="entry name" value="Dirigent"/>
    <property type="match status" value="2"/>
</dbReference>
<evidence type="ECO:0000256" key="2">
    <source>
        <dbReference type="ARBA" id="ARBA00011738"/>
    </source>
</evidence>
<dbReference type="Gene3D" id="2.40.480.10">
    <property type="entry name" value="Allene oxide cyclase-like"/>
    <property type="match status" value="2"/>
</dbReference>
<protein>
    <recommendedName>
        <fullName evidence="4">Dirigent protein</fullName>
    </recommendedName>
</protein>
<dbReference type="GO" id="GO:0048046">
    <property type="term" value="C:apoplast"/>
    <property type="evidence" value="ECO:0007669"/>
    <property type="project" value="UniProtKB-SubCell"/>
</dbReference>
<gene>
    <name evidence="6" type="ORF">GH714_038438</name>
</gene>
<accession>A0A6A6N501</accession>
<reference evidence="6 7" key="1">
    <citation type="journal article" date="2020" name="Mol. Plant">
        <title>The Chromosome-Based Rubber Tree Genome Provides New Insights into Spurge Genome Evolution and Rubber Biosynthesis.</title>
        <authorList>
            <person name="Liu J."/>
            <person name="Shi C."/>
            <person name="Shi C.C."/>
            <person name="Li W."/>
            <person name="Zhang Q.J."/>
            <person name="Zhang Y."/>
            <person name="Li K."/>
            <person name="Lu H.F."/>
            <person name="Shi C."/>
            <person name="Zhu S.T."/>
            <person name="Xiao Z.Y."/>
            <person name="Nan H."/>
            <person name="Yue Y."/>
            <person name="Zhu X.G."/>
            <person name="Wu Y."/>
            <person name="Hong X.N."/>
            <person name="Fan G.Y."/>
            <person name="Tong Y."/>
            <person name="Zhang D."/>
            <person name="Mao C.L."/>
            <person name="Liu Y.L."/>
            <person name="Hao S.J."/>
            <person name="Liu W.Q."/>
            <person name="Lv M.Q."/>
            <person name="Zhang H.B."/>
            <person name="Liu Y."/>
            <person name="Hu-Tang G.R."/>
            <person name="Wang J.P."/>
            <person name="Wang J.H."/>
            <person name="Sun Y.H."/>
            <person name="Ni S.B."/>
            <person name="Chen W.B."/>
            <person name="Zhang X.C."/>
            <person name="Jiao Y.N."/>
            <person name="Eichler E.E."/>
            <person name="Li G.H."/>
            <person name="Liu X."/>
            <person name="Gao L.Z."/>
        </authorList>
    </citation>
    <scope>NUCLEOTIDE SEQUENCE [LARGE SCALE GENOMIC DNA]</scope>
    <source>
        <strain evidence="7">cv. GT1</strain>
        <tissue evidence="6">Leaf</tissue>
    </source>
</reference>
<evidence type="ECO:0000313" key="7">
    <source>
        <dbReference type="Proteomes" id="UP000467840"/>
    </source>
</evidence>
<evidence type="ECO:0000256" key="5">
    <source>
        <dbReference type="SAM" id="MobiDB-lite"/>
    </source>
</evidence>
<dbReference type="EMBL" id="JAAGAX010000003">
    <property type="protein sequence ID" value="KAF2321272.1"/>
    <property type="molecule type" value="Genomic_DNA"/>
</dbReference>
<dbReference type="Proteomes" id="UP000467840">
    <property type="component" value="Chromosome 10"/>
</dbReference>
<comment type="function">
    <text evidence="4">Dirigent proteins impart stereoselectivity on the phenoxy radical-coupling reaction, yielding optically active lignans from two molecules of coniferyl alcohol in the biosynthesis of lignans, flavonolignans, and alkaloids and thus plays a central role in plant secondary metabolism.</text>
</comment>
<name>A0A6A6N501_HEVBR</name>
<comment type="subunit">
    <text evidence="2 4">Homodimer.</text>
</comment>
<comment type="similarity">
    <text evidence="1 4">Belongs to the plant dirigent protein family.</text>
</comment>
<proteinExistence type="inferred from homology"/>
<dbReference type="PANTHER" id="PTHR46215">
    <property type="entry name" value="DIRIGENT PROTEIN 24-RELATED"/>
    <property type="match status" value="1"/>
</dbReference>
<dbReference type="InterPro" id="IPR044859">
    <property type="entry name" value="Allene_oxi_cyc_Dirigent"/>
</dbReference>
<keyword evidence="4" id="KW-0052">Apoplast</keyword>
<keyword evidence="7" id="KW-1185">Reference proteome</keyword>
<dbReference type="InterPro" id="IPR004265">
    <property type="entry name" value="Dirigent"/>
</dbReference>
<comment type="caution">
    <text evidence="6">The sequence shown here is derived from an EMBL/GenBank/DDBJ whole genome shotgun (WGS) entry which is preliminary data.</text>
</comment>
<keyword evidence="3 4" id="KW-0964">Secreted</keyword>
<dbReference type="PANTHER" id="PTHR46215:SF15">
    <property type="entry name" value="DIRIGENT PROTEIN 24"/>
    <property type="match status" value="1"/>
</dbReference>
<organism evidence="6 7">
    <name type="scientific">Hevea brasiliensis</name>
    <name type="common">Para rubber tree</name>
    <name type="synonym">Siphonia brasiliensis</name>
    <dbReference type="NCBI Taxonomy" id="3981"/>
    <lineage>
        <taxon>Eukaryota</taxon>
        <taxon>Viridiplantae</taxon>
        <taxon>Streptophyta</taxon>
        <taxon>Embryophyta</taxon>
        <taxon>Tracheophyta</taxon>
        <taxon>Spermatophyta</taxon>
        <taxon>Magnoliopsida</taxon>
        <taxon>eudicotyledons</taxon>
        <taxon>Gunneridae</taxon>
        <taxon>Pentapetalae</taxon>
        <taxon>rosids</taxon>
        <taxon>fabids</taxon>
        <taxon>Malpighiales</taxon>
        <taxon>Euphorbiaceae</taxon>
        <taxon>Crotonoideae</taxon>
        <taxon>Micrandreae</taxon>
        <taxon>Hevea</taxon>
    </lineage>
</organism>
<comment type="subcellular location">
    <subcellularLocation>
        <location evidence="4">Secreted</location>
        <location evidence="4">Extracellular space</location>
        <location evidence="4">Apoplast</location>
    </subcellularLocation>
</comment>
<evidence type="ECO:0000256" key="1">
    <source>
        <dbReference type="ARBA" id="ARBA00010746"/>
    </source>
</evidence>